<dbReference type="RefSeq" id="WP_127693492.1">
    <property type="nucleotide sequence ID" value="NZ_SACQ01000002.1"/>
</dbReference>
<evidence type="ECO:0000313" key="4">
    <source>
        <dbReference type="Proteomes" id="UP000282818"/>
    </source>
</evidence>
<feature type="region of interest" description="Disordered" evidence="1">
    <location>
        <begin position="126"/>
        <end position="154"/>
    </location>
</feature>
<gene>
    <name evidence="3" type="ORF">EOE65_06565</name>
</gene>
<accession>A0A437QBC5</accession>
<proteinExistence type="predicted"/>
<protein>
    <submittedName>
        <fullName evidence="3">AsmA family protein</fullName>
    </submittedName>
</protein>
<reference evidence="3 4" key="1">
    <citation type="submission" date="2019-01" db="EMBL/GenBank/DDBJ databases">
        <authorList>
            <person name="Chen W.-M."/>
        </authorList>
    </citation>
    <scope>NUCLEOTIDE SEQUENCE [LARGE SCALE GENOMIC DNA]</scope>
    <source>
        <strain evidence="3 4">HPM-16</strain>
    </source>
</reference>
<evidence type="ECO:0000259" key="2">
    <source>
        <dbReference type="Pfam" id="PF05170"/>
    </source>
</evidence>
<dbReference type="InterPro" id="IPR052894">
    <property type="entry name" value="AsmA-related"/>
</dbReference>
<dbReference type="EMBL" id="SACQ01000002">
    <property type="protein sequence ID" value="RVU31633.1"/>
    <property type="molecule type" value="Genomic_DNA"/>
</dbReference>
<sequence length="712" mass="75847">MGKLLKGLVGIVAVLVVLVVAAGVALGLLVDPNDYKQEIQQAARDQAGVELEILGDIGWSVFPRLGLSVSDIKAGFAERDTLAQLASANVAVQLQPLLSGKVQMSAVSIDGLQLYLNRDKAGQVNWQGKNLPAQAKTPETEKTPKTESAEPQTAALPAEIDIESVTVSNGVVVYQDAQSGQRFEAKQINLTTGRIQNNQFIPVTLAMQVAQQGAEQPLNIGLETQGELRFDLAAQSYQLRGFNAVTELSGAQNLTAETAFDLSADMAKGTVSVNPLKLSVGDLNVTGQVAVTDLEKMALTGELAVAPFALNPLLKSLGQAEFETAGDVLQKISLSTRLEGDAARINAKDLKIVVDNTTLKGTAGFATESGRIFADLKGDAINLTDYLPPQAANGSPADAQANSQQKSGERYSKAEVIPLAPLQALNMDVQLKFAKVQHDKLQLSNVDVAIDAANGLVKAPRINAAVFGGQVSNRITLDARKKPLTIHSVKSVKGLDLEQMLTTLTGDAPITGTLETRSDVRMSGQSVHSFVNTLNGTANVALSNGVVKGIDMAQQMCQTMNNLTALGSLQAAEQVDQSTPFAKMGGQFNIRNGVVSNKDLKVSLDAIEATGRGSVNLPSALIDYRLGLLIQENLFKKSCSVNNKIQGIEWPVDCKGAFDTPPAQLCKPDLSVIKDIVRNSVKEKAEDKLKEKLEEKLKDNEKVKGLLKGLFK</sequence>
<dbReference type="AlphaFoldDB" id="A0A437QBC5"/>
<feature type="compositionally biased region" description="Basic and acidic residues" evidence="1">
    <location>
        <begin position="138"/>
        <end position="148"/>
    </location>
</feature>
<dbReference type="PANTHER" id="PTHR30441:SF4">
    <property type="entry name" value="PROTEIN ASMA"/>
    <property type="match status" value="1"/>
</dbReference>
<keyword evidence="4" id="KW-1185">Reference proteome</keyword>
<dbReference type="PANTHER" id="PTHR30441">
    <property type="entry name" value="DUF748 DOMAIN-CONTAINING PROTEIN"/>
    <property type="match status" value="1"/>
</dbReference>
<dbReference type="InterPro" id="IPR007844">
    <property type="entry name" value="AsmA"/>
</dbReference>
<dbReference type="GO" id="GO:0090313">
    <property type="term" value="P:regulation of protein targeting to membrane"/>
    <property type="evidence" value="ECO:0007669"/>
    <property type="project" value="TreeGrafter"/>
</dbReference>
<dbReference type="Proteomes" id="UP000282818">
    <property type="component" value="Unassembled WGS sequence"/>
</dbReference>
<comment type="caution">
    <text evidence="3">The sequence shown here is derived from an EMBL/GenBank/DDBJ whole genome shotgun (WGS) entry which is preliminary data.</text>
</comment>
<dbReference type="Pfam" id="PF05170">
    <property type="entry name" value="AsmA"/>
    <property type="match status" value="1"/>
</dbReference>
<evidence type="ECO:0000313" key="3">
    <source>
        <dbReference type="EMBL" id="RVU31633.1"/>
    </source>
</evidence>
<name>A0A437QBC5_9GAMM</name>
<dbReference type="GO" id="GO:0005886">
    <property type="term" value="C:plasma membrane"/>
    <property type="evidence" value="ECO:0007669"/>
    <property type="project" value="TreeGrafter"/>
</dbReference>
<evidence type="ECO:0000256" key="1">
    <source>
        <dbReference type="SAM" id="MobiDB-lite"/>
    </source>
</evidence>
<feature type="region of interest" description="Disordered" evidence="1">
    <location>
        <begin position="387"/>
        <end position="410"/>
    </location>
</feature>
<feature type="domain" description="AsmA" evidence="2">
    <location>
        <begin position="1"/>
        <end position="600"/>
    </location>
</feature>
<organism evidence="3 4">
    <name type="scientific">Neptunomonas marina</name>
    <dbReference type="NCBI Taxonomy" id="1815562"/>
    <lineage>
        <taxon>Bacteria</taxon>
        <taxon>Pseudomonadati</taxon>
        <taxon>Pseudomonadota</taxon>
        <taxon>Gammaproteobacteria</taxon>
        <taxon>Oceanospirillales</taxon>
        <taxon>Oceanospirillaceae</taxon>
        <taxon>Neptunomonas</taxon>
    </lineage>
</organism>